<feature type="domain" description="RNA polymerase sigma-70 region 2" evidence="5">
    <location>
        <begin position="31"/>
        <end position="96"/>
    </location>
</feature>
<dbReference type="Proteomes" id="UP000198649">
    <property type="component" value="Unassembled WGS sequence"/>
</dbReference>
<evidence type="ECO:0000256" key="1">
    <source>
        <dbReference type="ARBA" id="ARBA00010641"/>
    </source>
</evidence>
<sequence length="193" mass="21090">MPRRTETTVTAGPTALLVATGQGESDAFAALYDETAPRVHGLAVRILRDQHQAEEVTQEIFLQVWQSAAQFDPSRGSAMTWLMTLAHRRAVDRVRASESSRRRDTADVGLDVRTAYDETAAAVHTSLEGQRVHAALATLSPGQRRAIELAYFGGLTHTEVSRLLQIPLGTAKTRIRDGLRRLHDLLASAAEPA</sequence>
<keyword evidence="4" id="KW-0804">Transcription</keyword>
<evidence type="ECO:0000259" key="5">
    <source>
        <dbReference type="Pfam" id="PF04542"/>
    </source>
</evidence>
<dbReference type="PANTHER" id="PTHR43133">
    <property type="entry name" value="RNA POLYMERASE ECF-TYPE SIGMA FACTO"/>
    <property type="match status" value="1"/>
</dbReference>
<evidence type="ECO:0000256" key="4">
    <source>
        <dbReference type="ARBA" id="ARBA00023163"/>
    </source>
</evidence>
<dbReference type="PANTHER" id="PTHR43133:SF66">
    <property type="entry name" value="ECF RNA POLYMERASE SIGMA FACTOR SIGK"/>
    <property type="match status" value="1"/>
</dbReference>
<organism evidence="7 8">
    <name type="scientific">Nocardioides psychrotolerans</name>
    <dbReference type="NCBI Taxonomy" id="1005945"/>
    <lineage>
        <taxon>Bacteria</taxon>
        <taxon>Bacillati</taxon>
        <taxon>Actinomycetota</taxon>
        <taxon>Actinomycetes</taxon>
        <taxon>Propionibacteriales</taxon>
        <taxon>Nocardioidaceae</taxon>
        <taxon>Nocardioides</taxon>
    </lineage>
</organism>
<evidence type="ECO:0000259" key="6">
    <source>
        <dbReference type="Pfam" id="PF08281"/>
    </source>
</evidence>
<dbReference type="InterPro" id="IPR036388">
    <property type="entry name" value="WH-like_DNA-bd_sf"/>
</dbReference>
<dbReference type="Pfam" id="PF04542">
    <property type="entry name" value="Sigma70_r2"/>
    <property type="match status" value="1"/>
</dbReference>
<dbReference type="NCBIfam" id="TIGR02937">
    <property type="entry name" value="sigma70-ECF"/>
    <property type="match status" value="1"/>
</dbReference>
<dbReference type="Pfam" id="PF08281">
    <property type="entry name" value="Sigma70_r4_2"/>
    <property type="match status" value="1"/>
</dbReference>
<dbReference type="STRING" id="1005945.SAMN05216561_11042"/>
<dbReference type="SUPFAM" id="SSF88946">
    <property type="entry name" value="Sigma2 domain of RNA polymerase sigma factors"/>
    <property type="match status" value="1"/>
</dbReference>
<evidence type="ECO:0000313" key="8">
    <source>
        <dbReference type="Proteomes" id="UP000198649"/>
    </source>
</evidence>
<gene>
    <name evidence="7" type="ORF">SAMN05216561_11042</name>
</gene>
<proteinExistence type="inferred from homology"/>
<name>A0A1I3J7W0_9ACTN</name>
<dbReference type="InterPro" id="IPR013325">
    <property type="entry name" value="RNA_pol_sigma_r2"/>
</dbReference>
<dbReference type="SUPFAM" id="SSF88659">
    <property type="entry name" value="Sigma3 and sigma4 domains of RNA polymerase sigma factors"/>
    <property type="match status" value="1"/>
</dbReference>
<dbReference type="CDD" id="cd06171">
    <property type="entry name" value="Sigma70_r4"/>
    <property type="match status" value="1"/>
</dbReference>
<evidence type="ECO:0000256" key="3">
    <source>
        <dbReference type="ARBA" id="ARBA00023082"/>
    </source>
</evidence>
<keyword evidence="2" id="KW-0805">Transcription regulation</keyword>
<dbReference type="GO" id="GO:0016987">
    <property type="term" value="F:sigma factor activity"/>
    <property type="evidence" value="ECO:0007669"/>
    <property type="project" value="UniProtKB-KW"/>
</dbReference>
<dbReference type="NCBIfam" id="NF007228">
    <property type="entry name" value="PRK09646.1"/>
    <property type="match status" value="1"/>
</dbReference>
<dbReference type="Gene3D" id="1.10.10.10">
    <property type="entry name" value="Winged helix-like DNA-binding domain superfamily/Winged helix DNA-binding domain"/>
    <property type="match status" value="1"/>
</dbReference>
<dbReference type="Gene3D" id="1.10.1740.10">
    <property type="match status" value="1"/>
</dbReference>
<evidence type="ECO:0000256" key="2">
    <source>
        <dbReference type="ARBA" id="ARBA00023015"/>
    </source>
</evidence>
<keyword evidence="3" id="KW-0731">Sigma factor</keyword>
<dbReference type="InterPro" id="IPR013324">
    <property type="entry name" value="RNA_pol_sigma_r3/r4-like"/>
</dbReference>
<dbReference type="OrthoDB" id="9784272at2"/>
<dbReference type="InterPro" id="IPR014284">
    <property type="entry name" value="RNA_pol_sigma-70_dom"/>
</dbReference>
<dbReference type="GO" id="GO:0003677">
    <property type="term" value="F:DNA binding"/>
    <property type="evidence" value="ECO:0007669"/>
    <property type="project" value="InterPro"/>
</dbReference>
<protein>
    <submittedName>
        <fullName evidence="7">RNA polymerase sigma-70 factor, ECF subfamily</fullName>
    </submittedName>
</protein>
<evidence type="ECO:0000313" key="7">
    <source>
        <dbReference type="EMBL" id="SFI56269.1"/>
    </source>
</evidence>
<dbReference type="RefSeq" id="WP_091114065.1">
    <property type="nucleotide sequence ID" value="NZ_BKAF01000012.1"/>
</dbReference>
<accession>A0A1I3J7W0</accession>
<dbReference type="InterPro" id="IPR007627">
    <property type="entry name" value="RNA_pol_sigma70_r2"/>
</dbReference>
<comment type="similarity">
    <text evidence="1">Belongs to the sigma-70 factor family. ECF subfamily.</text>
</comment>
<keyword evidence="8" id="KW-1185">Reference proteome</keyword>
<dbReference type="InterPro" id="IPR039425">
    <property type="entry name" value="RNA_pol_sigma-70-like"/>
</dbReference>
<dbReference type="InterPro" id="IPR013249">
    <property type="entry name" value="RNA_pol_sigma70_r4_t2"/>
</dbReference>
<feature type="domain" description="RNA polymerase sigma factor 70 region 4 type 2" evidence="6">
    <location>
        <begin position="130"/>
        <end position="182"/>
    </location>
</feature>
<dbReference type="EMBL" id="FOQG01000010">
    <property type="protein sequence ID" value="SFI56269.1"/>
    <property type="molecule type" value="Genomic_DNA"/>
</dbReference>
<dbReference type="AlphaFoldDB" id="A0A1I3J7W0"/>
<reference evidence="7 8" key="1">
    <citation type="submission" date="2016-10" db="EMBL/GenBank/DDBJ databases">
        <authorList>
            <person name="de Groot N.N."/>
        </authorList>
    </citation>
    <scope>NUCLEOTIDE SEQUENCE [LARGE SCALE GENOMIC DNA]</scope>
    <source>
        <strain evidence="7 8">CGMCC 1.11156</strain>
    </source>
</reference>
<dbReference type="GO" id="GO:0006352">
    <property type="term" value="P:DNA-templated transcription initiation"/>
    <property type="evidence" value="ECO:0007669"/>
    <property type="project" value="InterPro"/>
</dbReference>